<dbReference type="EMBL" id="PQXK01000440">
    <property type="protein sequence ID" value="TGO31676.1"/>
    <property type="molecule type" value="Genomic_DNA"/>
</dbReference>
<dbReference type="Proteomes" id="UP000297814">
    <property type="component" value="Unassembled WGS sequence"/>
</dbReference>
<name>A0A4Z1G3T9_9HELO</name>
<proteinExistence type="predicted"/>
<keyword evidence="2" id="KW-1185">Reference proteome</keyword>
<dbReference type="AlphaFoldDB" id="A0A4Z1G3T9"/>
<protein>
    <submittedName>
        <fullName evidence="1">Uncharacterized protein</fullName>
    </submittedName>
</protein>
<organism evidence="1 2">
    <name type="scientific">Botrytis hyacinthi</name>
    <dbReference type="NCBI Taxonomy" id="278943"/>
    <lineage>
        <taxon>Eukaryota</taxon>
        <taxon>Fungi</taxon>
        <taxon>Dikarya</taxon>
        <taxon>Ascomycota</taxon>
        <taxon>Pezizomycotina</taxon>
        <taxon>Leotiomycetes</taxon>
        <taxon>Helotiales</taxon>
        <taxon>Sclerotiniaceae</taxon>
        <taxon>Botrytis</taxon>
    </lineage>
</organism>
<sequence>MIDENPGFDRFRGATFKWFAATDAQFYNRDCTYIDLAKQVTSEDSALLYDYKPEDHEAEVYLWKKCCFEAYAKIRVVLNANGSSAKGNPKCTVYPWAAIRDTAGQIIFAVPNESENRDGLIYSQFYGLIKMPFDLFKVYVFENNSVENLTLDLGYIQFL</sequence>
<reference evidence="1 2" key="1">
    <citation type="submission" date="2017-12" db="EMBL/GenBank/DDBJ databases">
        <title>Comparative genomics of Botrytis spp.</title>
        <authorList>
            <person name="Valero-Jimenez C.A."/>
            <person name="Tapia P."/>
            <person name="Veloso J."/>
            <person name="Silva-Moreno E."/>
            <person name="Staats M."/>
            <person name="Valdes J.H."/>
            <person name="Van Kan J.A.L."/>
        </authorList>
    </citation>
    <scope>NUCLEOTIDE SEQUENCE [LARGE SCALE GENOMIC DNA]</scope>
    <source>
        <strain evidence="1 2">Bh0001</strain>
    </source>
</reference>
<accession>A0A4Z1G3T9</accession>
<comment type="caution">
    <text evidence="1">The sequence shown here is derived from an EMBL/GenBank/DDBJ whole genome shotgun (WGS) entry which is preliminary data.</text>
</comment>
<evidence type="ECO:0000313" key="1">
    <source>
        <dbReference type="EMBL" id="TGO31676.1"/>
    </source>
</evidence>
<gene>
    <name evidence="1" type="ORF">BHYA_0443g00030</name>
</gene>
<evidence type="ECO:0000313" key="2">
    <source>
        <dbReference type="Proteomes" id="UP000297814"/>
    </source>
</evidence>